<comment type="similarity">
    <text evidence="1">Belongs to the plant rapid alkalinization factor (RALF) family.</text>
</comment>
<keyword evidence="2" id="KW-0372">Hormone</keyword>
<feature type="signal peptide" evidence="5">
    <location>
        <begin position="1"/>
        <end position="21"/>
    </location>
</feature>
<keyword evidence="7" id="KW-1185">Reference proteome</keyword>
<dbReference type="GO" id="GO:0019722">
    <property type="term" value="P:calcium-mediated signaling"/>
    <property type="evidence" value="ECO:0007669"/>
    <property type="project" value="TreeGrafter"/>
</dbReference>
<keyword evidence="4" id="KW-1015">Disulfide bond</keyword>
<dbReference type="GO" id="GO:0005179">
    <property type="term" value="F:hormone activity"/>
    <property type="evidence" value="ECO:0007669"/>
    <property type="project" value="UniProtKB-KW"/>
</dbReference>
<dbReference type="EMBL" id="JAJJMB010007708">
    <property type="protein sequence ID" value="KAI3928157.1"/>
    <property type="molecule type" value="Genomic_DNA"/>
</dbReference>
<accession>A0AAD4SZD8</accession>
<evidence type="ECO:0000313" key="6">
    <source>
        <dbReference type="EMBL" id="KAI3928157.1"/>
    </source>
</evidence>
<dbReference type="AlphaFoldDB" id="A0AAD4SZD8"/>
<comment type="caution">
    <text evidence="6">The sequence shown here is derived from an EMBL/GenBank/DDBJ whole genome shotgun (WGS) entry which is preliminary data.</text>
</comment>
<proteinExistence type="inferred from homology"/>
<evidence type="ECO:0000256" key="2">
    <source>
        <dbReference type="ARBA" id="ARBA00022702"/>
    </source>
</evidence>
<feature type="chain" id="PRO_5042268812" description="Rapid ALkalinization Factor" evidence="5">
    <location>
        <begin position="22"/>
        <end position="120"/>
    </location>
</feature>
<organism evidence="6 7">
    <name type="scientific">Papaver atlanticum</name>
    <dbReference type="NCBI Taxonomy" id="357466"/>
    <lineage>
        <taxon>Eukaryota</taxon>
        <taxon>Viridiplantae</taxon>
        <taxon>Streptophyta</taxon>
        <taxon>Embryophyta</taxon>
        <taxon>Tracheophyta</taxon>
        <taxon>Spermatophyta</taxon>
        <taxon>Magnoliopsida</taxon>
        <taxon>Ranunculales</taxon>
        <taxon>Papaveraceae</taxon>
        <taxon>Papaveroideae</taxon>
        <taxon>Papaver</taxon>
    </lineage>
</organism>
<evidence type="ECO:0000256" key="3">
    <source>
        <dbReference type="ARBA" id="ARBA00022729"/>
    </source>
</evidence>
<dbReference type="PROSITE" id="PS51257">
    <property type="entry name" value="PROKAR_LIPOPROTEIN"/>
    <property type="match status" value="1"/>
</dbReference>
<protein>
    <recommendedName>
        <fullName evidence="8">Rapid ALkalinization Factor</fullName>
    </recommendedName>
</protein>
<evidence type="ECO:0008006" key="8">
    <source>
        <dbReference type="Google" id="ProtNLM"/>
    </source>
</evidence>
<dbReference type="PANTHER" id="PTHR33136:SF89">
    <property type="entry name" value="PROTEIN RALF-LIKE 19"/>
    <property type="match status" value="1"/>
</dbReference>
<evidence type="ECO:0000256" key="1">
    <source>
        <dbReference type="ARBA" id="ARBA00009178"/>
    </source>
</evidence>
<dbReference type="PANTHER" id="PTHR33136">
    <property type="entry name" value="RAPID ALKALINIZATION FACTOR-LIKE"/>
    <property type="match status" value="1"/>
</dbReference>
<keyword evidence="3 5" id="KW-0732">Signal</keyword>
<gene>
    <name evidence="6" type="ORF">MKW98_023758</name>
</gene>
<evidence type="ECO:0000256" key="4">
    <source>
        <dbReference type="ARBA" id="ARBA00023157"/>
    </source>
</evidence>
<sequence>MAVKVCMVLFLLAMACLIAESSSTSSSPDMVVGITRSSTQTCDGLVGECIDEDNELMMDSNINRRSLFQPKKHISYEALKKNRAYCGKPGMSYYDCHKPKQANPYTRGCSILTPCARIIR</sequence>
<evidence type="ECO:0000313" key="7">
    <source>
        <dbReference type="Proteomes" id="UP001202328"/>
    </source>
</evidence>
<evidence type="ECO:0000256" key="5">
    <source>
        <dbReference type="SAM" id="SignalP"/>
    </source>
</evidence>
<dbReference type="Proteomes" id="UP001202328">
    <property type="component" value="Unassembled WGS sequence"/>
</dbReference>
<name>A0AAD4SZD8_9MAGN</name>
<dbReference type="InterPro" id="IPR008801">
    <property type="entry name" value="RALF"/>
</dbReference>
<dbReference type="GO" id="GO:0009506">
    <property type="term" value="C:plasmodesma"/>
    <property type="evidence" value="ECO:0007669"/>
    <property type="project" value="TreeGrafter"/>
</dbReference>
<dbReference type="Pfam" id="PF05498">
    <property type="entry name" value="RALF"/>
    <property type="match status" value="1"/>
</dbReference>
<reference evidence="6" key="1">
    <citation type="submission" date="2022-04" db="EMBL/GenBank/DDBJ databases">
        <title>A functionally conserved STORR gene fusion in Papaver species that diverged 16.8 million years ago.</title>
        <authorList>
            <person name="Catania T."/>
        </authorList>
    </citation>
    <scope>NUCLEOTIDE SEQUENCE</scope>
    <source>
        <strain evidence="6">S-188037</strain>
    </source>
</reference>